<keyword evidence="2" id="KW-0408">Iron</keyword>
<proteinExistence type="predicted"/>
<accession>A0A502FK45</accession>
<comment type="caution">
    <text evidence="6">The sequence shown here is derived from an EMBL/GenBank/DDBJ whole genome shotgun (WGS) entry which is preliminary data.</text>
</comment>
<gene>
    <name evidence="6" type="ORF">EAH89_20355</name>
</gene>
<dbReference type="SUPFAM" id="SSF102114">
    <property type="entry name" value="Radical SAM enzymes"/>
    <property type="match status" value="1"/>
</dbReference>
<dbReference type="PANTHER" id="PTHR43432">
    <property type="entry name" value="SLR0285 PROTEIN"/>
    <property type="match status" value="1"/>
</dbReference>
<feature type="domain" description="Radical SAM core" evidence="5">
    <location>
        <begin position="75"/>
        <end position="217"/>
    </location>
</feature>
<dbReference type="OrthoDB" id="9785699at2"/>
<evidence type="ECO:0000256" key="1">
    <source>
        <dbReference type="ARBA" id="ARBA00022723"/>
    </source>
</evidence>
<evidence type="ECO:0000256" key="2">
    <source>
        <dbReference type="ARBA" id="ARBA00023004"/>
    </source>
</evidence>
<dbReference type="Pfam" id="PF04055">
    <property type="entry name" value="Radical_SAM"/>
    <property type="match status" value="1"/>
</dbReference>
<dbReference type="GO" id="GO:0046872">
    <property type="term" value="F:metal ion binding"/>
    <property type="evidence" value="ECO:0007669"/>
    <property type="project" value="UniProtKB-KW"/>
</dbReference>
<evidence type="ECO:0000313" key="6">
    <source>
        <dbReference type="EMBL" id="TPG49887.1"/>
    </source>
</evidence>
<dbReference type="AlphaFoldDB" id="A0A502FK45"/>
<evidence type="ECO:0000259" key="5">
    <source>
        <dbReference type="Pfam" id="PF04055"/>
    </source>
</evidence>
<organism evidence="6 7">
    <name type="scientific">Muricoccus nepalensis</name>
    <dbReference type="NCBI Taxonomy" id="1854500"/>
    <lineage>
        <taxon>Bacteria</taxon>
        <taxon>Pseudomonadati</taxon>
        <taxon>Pseudomonadota</taxon>
        <taxon>Alphaproteobacteria</taxon>
        <taxon>Acetobacterales</taxon>
        <taxon>Roseomonadaceae</taxon>
        <taxon>Muricoccus</taxon>
    </lineage>
</organism>
<keyword evidence="3" id="KW-0411">Iron-sulfur</keyword>
<evidence type="ECO:0000256" key="4">
    <source>
        <dbReference type="SAM" id="MobiDB-lite"/>
    </source>
</evidence>
<sequence>MTHLSAITPARPSYLSQASGGDAPARDARLSAVLSLMETGGLFPQALPGATAEEAPPAWTGTSPGLDLGAPLPFTPDFPARLERKIGERGDASRPVLLGAGTDPYQPVERILGVTRAALEVLDRLGHPVTLVTKSTSVLRDLDILGRLAGRGLLRVCFPVATLDHRLARLLEPRAPTPLRRLAVMHELSRHGIPVAVVAGPMIPGVNDAEMEKVLEAAQAHGARAAAYVLLRLAPDLRRAVEAWLNAQMPDRAARVLALIRGNRAGRPQDARPGLRPLGVDTAAEALARRFAAALPRLGLDGAQAGAALPAADRQPVLL</sequence>
<dbReference type="GO" id="GO:0051536">
    <property type="term" value="F:iron-sulfur cluster binding"/>
    <property type="evidence" value="ECO:0007669"/>
    <property type="project" value="UniProtKB-KW"/>
</dbReference>
<dbReference type="EMBL" id="RCZP01000026">
    <property type="protein sequence ID" value="TPG49887.1"/>
    <property type="molecule type" value="Genomic_DNA"/>
</dbReference>
<dbReference type="Proteomes" id="UP000317078">
    <property type="component" value="Unassembled WGS sequence"/>
</dbReference>
<dbReference type="InterPro" id="IPR058240">
    <property type="entry name" value="rSAM_sf"/>
</dbReference>
<evidence type="ECO:0000256" key="3">
    <source>
        <dbReference type="ARBA" id="ARBA00023014"/>
    </source>
</evidence>
<protein>
    <submittedName>
        <fullName evidence="6">Radical SAM protein</fullName>
    </submittedName>
</protein>
<keyword evidence="1" id="KW-0479">Metal-binding</keyword>
<name>A0A502FK45_9PROT</name>
<dbReference type="InterPro" id="IPR007197">
    <property type="entry name" value="rSAM"/>
</dbReference>
<dbReference type="GO" id="GO:0003824">
    <property type="term" value="F:catalytic activity"/>
    <property type="evidence" value="ECO:0007669"/>
    <property type="project" value="InterPro"/>
</dbReference>
<dbReference type="RefSeq" id="WP_140885576.1">
    <property type="nucleotide sequence ID" value="NZ_RCZP01000026.1"/>
</dbReference>
<feature type="region of interest" description="Disordered" evidence="4">
    <location>
        <begin position="1"/>
        <end position="22"/>
    </location>
</feature>
<keyword evidence="7" id="KW-1185">Reference proteome</keyword>
<reference evidence="6 7" key="1">
    <citation type="journal article" date="2019" name="Environ. Microbiol.">
        <title>Species interactions and distinct microbial communities in high Arctic permafrost affected cryosols are associated with the CH4 and CO2 gas fluxes.</title>
        <authorList>
            <person name="Altshuler I."/>
            <person name="Hamel J."/>
            <person name="Turney S."/>
            <person name="Magnuson E."/>
            <person name="Levesque R."/>
            <person name="Greer C."/>
            <person name="Whyte L.G."/>
        </authorList>
    </citation>
    <scope>NUCLEOTIDE SEQUENCE [LARGE SCALE GENOMIC DNA]</scope>
    <source>
        <strain evidence="6 7">S9.3B</strain>
    </source>
</reference>
<dbReference type="Gene3D" id="3.80.30.30">
    <property type="match status" value="1"/>
</dbReference>
<evidence type="ECO:0000313" key="7">
    <source>
        <dbReference type="Proteomes" id="UP000317078"/>
    </source>
</evidence>
<dbReference type="InterPro" id="IPR040086">
    <property type="entry name" value="MJ0683-like"/>
</dbReference>
<dbReference type="PANTHER" id="PTHR43432:SF3">
    <property type="entry name" value="SLR0285 PROTEIN"/>
    <property type="match status" value="1"/>
</dbReference>